<dbReference type="InParanoid" id="A0A1Y1XSM2"/>
<reference evidence="4 5" key="1">
    <citation type="submission" date="2016-07" db="EMBL/GenBank/DDBJ databases">
        <title>Pervasive Adenine N6-methylation of Active Genes in Fungi.</title>
        <authorList>
            <consortium name="DOE Joint Genome Institute"/>
            <person name="Mondo S.J."/>
            <person name="Dannebaum R.O."/>
            <person name="Kuo R.C."/>
            <person name="Labutti K."/>
            <person name="Haridas S."/>
            <person name="Kuo A."/>
            <person name="Salamov A."/>
            <person name="Ahrendt S.R."/>
            <person name="Lipzen A."/>
            <person name="Sullivan W."/>
            <person name="Andreopoulos W.B."/>
            <person name="Clum A."/>
            <person name="Lindquist E."/>
            <person name="Daum C."/>
            <person name="Ramamoorthy G.K."/>
            <person name="Gryganskyi A."/>
            <person name="Culley D."/>
            <person name="Magnuson J.K."/>
            <person name="James T.Y."/>
            <person name="O'Malley M.A."/>
            <person name="Stajich J.E."/>
            <person name="Spatafora J.W."/>
            <person name="Visel A."/>
            <person name="Grigoriev I.V."/>
        </authorList>
    </citation>
    <scope>NUCLEOTIDE SEQUENCE [LARGE SCALE GENOMIC DNA]</scope>
    <source>
        <strain evidence="4 5">CBS 931.73</strain>
    </source>
</reference>
<sequence>MRQAIAKYPLHLIEEYLTRWLGSSGGKQLRVPDIWGFLRGFTASFLTIGLLTYLSYHTQFFVSNRLPTLIPSFASSAVLLYGAADLTASMPRNFVFGYLLVDLMCISLKKLFICLLPTEDHLIWFQIAFGLSLSMLLMELTNTTHPPAAASALIILSGGPTIYNLGFMFLVTPILFGLTVQFVVALIVNNIGRRYPEYWFSKSGKRVVEMRERSADKSVYTSSDAAESDHWEQKSV</sequence>
<evidence type="ECO:0000256" key="1">
    <source>
        <dbReference type="SAM" id="MobiDB-lite"/>
    </source>
</evidence>
<dbReference type="EMBL" id="MCFE01000500">
    <property type="protein sequence ID" value="ORX88759.1"/>
    <property type="molecule type" value="Genomic_DNA"/>
</dbReference>
<feature type="transmembrane region" description="Helical" evidence="2">
    <location>
        <begin position="123"/>
        <end position="141"/>
    </location>
</feature>
<protein>
    <recommendedName>
        <fullName evidence="3">HPP transmembrane region domain-containing protein</fullName>
    </recommendedName>
</protein>
<organism evidence="4 5">
    <name type="scientific">Basidiobolus meristosporus CBS 931.73</name>
    <dbReference type="NCBI Taxonomy" id="1314790"/>
    <lineage>
        <taxon>Eukaryota</taxon>
        <taxon>Fungi</taxon>
        <taxon>Fungi incertae sedis</taxon>
        <taxon>Zoopagomycota</taxon>
        <taxon>Entomophthoromycotina</taxon>
        <taxon>Basidiobolomycetes</taxon>
        <taxon>Basidiobolales</taxon>
        <taxon>Basidiobolaceae</taxon>
        <taxon>Basidiobolus</taxon>
    </lineage>
</organism>
<feature type="transmembrane region" description="Helical" evidence="2">
    <location>
        <begin position="66"/>
        <end position="84"/>
    </location>
</feature>
<keyword evidence="2" id="KW-0812">Transmembrane</keyword>
<keyword evidence="5" id="KW-1185">Reference proteome</keyword>
<dbReference type="STRING" id="1314790.A0A1Y1XSM2"/>
<comment type="caution">
    <text evidence="4">The sequence shown here is derived from an EMBL/GenBank/DDBJ whole genome shotgun (WGS) entry which is preliminary data.</text>
</comment>
<dbReference type="InterPro" id="IPR058581">
    <property type="entry name" value="TM_HPP"/>
</dbReference>
<feature type="domain" description="HPP transmembrane region" evidence="3">
    <location>
        <begin position="36"/>
        <end position="196"/>
    </location>
</feature>
<feature type="transmembrane region" description="Helical" evidence="2">
    <location>
        <begin position="34"/>
        <end position="54"/>
    </location>
</feature>
<feature type="region of interest" description="Disordered" evidence="1">
    <location>
        <begin position="213"/>
        <end position="236"/>
    </location>
</feature>
<dbReference type="Proteomes" id="UP000193498">
    <property type="component" value="Unassembled WGS sequence"/>
</dbReference>
<keyword evidence="2" id="KW-0472">Membrane</keyword>
<dbReference type="PANTHER" id="PTHR33741:SF5">
    <property type="entry name" value="TRANSMEMBRANE PROTEIN DDB_G0269096-RELATED"/>
    <property type="match status" value="1"/>
</dbReference>
<evidence type="ECO:0000313" key="5">
    <source>
        <dbReference type="Proteomes" id="UP000193498"/>
    </source>
</evidence>
<accession>A0A1Y1XSM2</accession>
<keyword evidence="2" id="KW-1133">Transmembrane helix</keyword>
<dbReference type="Pfam" id="PF04982">
    <property type="entry name" value="TM_HPP"/>
    <property type="match status" value="1"/>
</dbReference>
<evidence type="ECO:0000256" key="2">
    <source>
        <dbReference type="SAM" id="Phobius"/>
    </source>
</evidence>
<dbReference type="AlphaFoldDB" id="A0A1Y1XSM2"/>
<feature type="compositionally biased region" description="Basic and acidic residues" evidence="1">
    <location>
        <begin position="227"/>
        <end position="236"/>
    </location>
</feature>
<proteinExistence type="predicted"/>
<name>A0A1Y1XSM2_9FUNG</name>
<dbReference type="OrthoDB" id="2016548at2759"/>
<dbReference type="PANTHER" id="PTHR33741">
    <property type="entry name" value="TRANSMEMBRANE PROTEIN DDB_G0269096-RELATED"/>
    <property type="match status" value="1"/>
</dbReference>
<gene>
    <name evidence="4" type="ORF">K493DRAFT_290208</name>
</gene>
<feature type="transmembrane region" description="Helical" evidence="2">
    <location>
        <begin position="96"/>
        <end position="116"/>
    </location>
</feature>
<evidence type="ECO:0000313" key="4">
    <source>
        <dbReference type="EMBL" id="ORX88759.1"/>
    </source>
</evidence>
<evidence type="ECO:0000259" key="3">
    <source>
        <dbReference type="Pfam" id="PF04982"/>
    </source>
</evidence>
<dbReference type="InterPro" id="IPR007065">
    <property type="entry name" value="HPP"/>
</dbReference>
<feature type="transmembrane region" description="Helical" evidence="2">
    <location>
        <begin position="161"/>
        <end position="188"/>
    </location>
</feature>